<dbReference type="SUPFAM" id="SSF52777">
    <property type="entry name" value="CoA-dependent acyltransferases"/>
    <property type="match status" value="12"/>
</dbReference>
<dbReference type="InterPro" id="IPR023213">
    <property type="entry name" value="CAT-like_dom_sf"/>
</dbReference>
<dbReference type="Gene3D" id="1.10.1200.10">
    <property type="entry name" value="ACP-like"/>
    <property type="match status" value="5"/>
</dbReference>
<keyword evidence="1" id="KW-0596">Phosphopantetheine</keyword>
<dbReference type="InterPro" id="IPR042099">
    <property type="entry name" value="ANL_N_sf"/>
</dbReference>
<evidence type="ECO:0000256" key="1">
    <source>
        <dbReference type="ARBA" id="ARBA00022450"/>
    </source>
</evidence>
<dbReference type="Pfam" id="PF00668">
    <property type="entry name" value="Condensation"/>
    <property type="match status" value="6"/>
</dbReference>
<feature type="domain" description="Carrier" evidence="4">
    <location>
        <begin position="3410"/>
        <end position="3487"/>
    </location>
</feature>
<dbReference type="InterPro" id="IPR006162">
    <property type="entry name" value="Ppantetheine_attach_site"/>
</dbReference>
<dbReference type="SUPFAM" id="SSF56801">
    <property type="entry name" value="Acetyl-CoA synthetase-like"/>
    <property type="match status" value="3"/>
</dbReference>
<dbReference type="NCBIfam" id="TIGR01733">
    <property type="entry name" value="AA-adenyl-dom"/>
    <property type="match status" value="2"/>
</dbReference>
<dbReference type="Gene3D" id="3.30.559.10">
    <property type="entry name" value="Chloramphenicol acetyltransferase-like domain"/>
    <property type="match status" value="6"/>
</dbReference>
<dbReference type="InterPro" id="IPR001242">
    <property type="entry name" value="Condensation_dom"/>
</dbReference>
<evidence type="ECO:0000313" key="6">
    <source>
        <dbReference type="Proteomes" id="UP001642482"/>
    </source>
</evidence>
<sequence length="5146" mass="561004">MDDDQQLSILNPEPQKLPGPELLHLLTTGADVDTQTPALDYRAPDGERVTLLYTDLHRIAGVLAVEIGRRLQASSPESTPKELVVPVLIPQAPELYVSLLGILKAGGAFCPIQLDAPPDRIRFILGDVGADAVLTTSSMVAKIPTDLVETLQVVLVDELHLFDGQEGLPTTDEPPVAPQTPGPDDLAYVMYTSGSTGTPKGVGVPHGAATQSLLSHDRHVPQFQRFLQFAAPTFDVSVFEIFFPWFRGATLVCCSRAEMLDDLPSVIRSLDVDACELTPTVAGSLLQSRANAPDLRLLLTIGEMLTEPVICEFGAGPEQSSILWAMYGPTEAAIHCTLQPALDGAASVKNIGFPLDTVSAYILAIPDDEVEGNSTETSKNPRIVPLGEVGELAVGGYQLARGYINRPEQTAAAFIDTEKYGRLYRTGDKARITEKGTLECSGRLSGGQVKLRGQRIELGEVEQAVLRTSGCLGSVAAVINGILVAFCDVGPKAYPDATSNSMEEAILSSCQSWLPRFMIPGDVVLMANFPRLASGKVDRKRLASEYSESGSHQASVSQTTGYKDDLDRQLHEIVSRILGSSIDSTAPITAAGLDSLKAIRFAAAIRSATKLHVSAVDVLETKSLATLHARLKRLTVEGPETGHSLHTNHILDTGAVLARQSHLEGLLKLENVEFVTDCNPMQAAMLAETLADPRAYCNWIELKISEQYKPDAIASAFAKLVELNEALRVGFVQHDGRFVQIIRRTAAERQIRRVKQLQRDFQLDTETSFLLPFFVEIEDLDSPQNGPIRAVLHIHHAVYDGWSADLMRRDLDSLLKGEILPARQPYSAVIQHYRTISDKKKSAAEQFWAESLIAFQPSPVPELNPRRDTPDKVLTKLKTLSAVDCGALNKDKIDRAASLVGCSVQVIFQAALAWLWSGLVGSSDVVLGTVTSGRTLPLDGIESVVGPCLQTVPLRTDLSRIQTIRDLLQNLHSSNRLLLPHAFLSLSEIKKTAGIQPGQPLYDVLFVYQESLYSQVRADDVVTEVAHQDYLETKLLWEVEPVPAFNGGGDSQFRVRTTFFTDTFPETQVDLLVQQYSAVVGHIVDHVVDSISALHASIPSALRSLHNLDYQSFNGCPDLATLVQETARRYPDRPAVSFGTTLHDGEDGSDGVMIRSSLSYSQLNELANRIARCLRKSLGVKTGDSVAIIMEKSVLLYAGILGILKAGCAYLPLLPSTPLARTQTILQQAGVRVALSDKAAKQSLSSIQGDWLVFDLHNADLGAFSDRDFDESETIPADPSRIANIVYTSGSTGVPKGVCVTQLNICSNLDVLSRIYPVSPRNGGRLLQSCSQAFDVSVFEIFFSWVYGLCVCTATNDIVFADLERIIRLFKITHLSMTPTVAALVNPENTPTVEFLVTAGEPLTERVANVWSKQLFQGYGPSETTNICTVKKMALGDTIRHLGFAFKNTSTVVLPIDRADGEPVPLGAVGEFCFGGDQVVAGYLGLPALTAEKFIQHPVYGRLYRSGDIGRMLPDGSLMITGRIDDQIKLRGQRIELNEINALLCSSPLLSEALTLVVHQEGSDQLASFFVPTSVKASAFQVLNVDSELTQSLFNYLQSRLPVYMVPTYLVPIAAVPLTPSGKVDKALLHDTFRQFHQEQLSAFANGSNILDEDGTIKWSDLERQICDTIADVLKVNVKTIGRWTPLASLGLDSLSAILVARRLSTAEARLLISDVLRNASVAQLAQLIADKSAIKDAAVTSSQTHFSTFSLDVFSPEFTSQLQRILSDNGLFSTTPALPCMPLQEAMLVSPTRGKSYVNSMLFCLTGDIIAVQDAWKKMCARHDILRTCFVTTDHVKYPIAQVVLDNHATPWLELTPSSEEDVAHLVDRHTQSLPSPVDSFQPPVSFATIKNGQTTYLSFVCHHAIYDGEAMGRLLLEVEQLAIASREQLQQSLEAAPKFSAFLEHALNLPASTDQFWGDHLSGFRPSLLVPTAKSSKTEAAAGILTTAFDAPLNVIQDQVQKLGFSLLTAFQATWACVTSILLQSDDVCFGNVYNGRSVLVDGVDRLVAPCFNTLPVRVPLSTFRSNQDLFSYFQALNPDMLLHQFTPLRQIQRQHSSGRRLFDSLLLLQQIPTLLDQTIWTLEKDNGEMDLPIVCELVPDDNKNDIEIRLHFDRQILTTEGAALVVDLFNTVLKSLVRFSSSHIPSLTDLPQLLQDRLGELQLEVENATEGNVRGSDFENNDLASGTWTSTELTIRAVLSQLSSVSENNIHRDTTIYRLGLDSVRAVQVASALRKQGLQVSAVDVMEHPSCLGLAEFLAPTPTAEAAANTISNISEILTPETTLIYTPLSSPPSVSQPASREPKSFDFVKFQEAALSVLDKHQFYAESDIEAILPCTPLQTGLLTEFKRSNGAHYFNFISFRWWAQPRFKSRDGHAWEDAWKDAAKAIPMLRTGFISMDDAVDSGDDDAVSTLSPFAMVQVAANVLEQSPPLISYIQETANPEFDVTRWKEEATKQVLAGLHRPPWQVVIVQDGQHVACHLAIHHALYDAASLRTILDTVVEFANGQGSTRDPAPQTGVVVSDILHQVSWLTCDTSALISLWKEKASQTVVNTFPVLTPLKETPGQFRVLTKQSSQTLSSLQNLVQDAGFTLHAVLQAAWTRILSSYVGDASVVFGAVLSGRNTDSTESAIFPCISTLPVVAQNKAGNRELVEQMMDTSILLHKSQHVPLRQVQRWLGQPDARLFDTLLVYQSAESGLSSKHYPWTVVDEQAIVDYPISIEAITTSPDKPLAYQITFDTSFLPTEHATVLLEQLDAIISHLASCPDGAEDDLVALKPNLYSVLPPSVFELSSDVKLLHEFVERQAVQRPTKTALQFVTAFDDTCGGAPVSKEWTFEGLNARGNQVADLVAQHAGPGSIVAVCFDKCPEAFFAILGILKAGCAYLALDPGAPSARKDFILQDAGSKLLLTDTTRAQEPVSNSGLSDISNGVRVLAIDELSLKADIIADKDLVVSAFTDRRATLPSDVCYCLYTSGTTGTPKGCAITHENAVQCMLAFQELFRSHYDADTSRWLQFASFHFDVAVLEQYWTWSVGMTLVGAPSELILEDLAGTISRLEITHIDLTPSLGRLLDPNDVPSLCRGVFITGGEPLKQEMLDPWGPTGAVHNFYGPTEATIGVTSYPQVPQNGRASNIGRQFPNVGTLVFRPGTQTPILSGGVGELCVSGKLVGQGYLNRVELTNERFPELVGDASAYRKDHGDRIYRTGDLVRMLHDGCFDFLGRADDQVKLRGQRLEIGEINHAIRLGLGASIGDVATLVIRDEDNKKDFLVSFIVVGDAEDNLVDRADLSRQVQAACRERLPGYMVPTYVVQLVSIPLSPNNKAEAKELKKIFNNLSPDERMRTTGAANAAGNVAATSTTITSAIPLSERPTGKAVLQVLHKLSLLAEDNNNSLAAHTSIFELGIDSVSVLRFARALKRAGLSSATPSLILAHPKMGDLVDALHNTNQKQAISIGSVFEARLVVDACQHRSRAQVCEALGVTSDQIEYIAPCSALQQGIISRTRSGRENTDTYYNAFHFQLNNDTSVEKLQDAWRKVIASNAILRTKFVSTSDGFVQVALKPDTTSLPWTPLVLEDSQKDYLVHQEYYIGWVDANQDVAISNPLQFLSISWRGTQTLILHIFHGLYDATSLDLILGQVANAYNGSESLFEGPTFLDALVHGPLRNYGNSRAFWEDHLRGQGPLQPVPSLIESCSSVDSEDVGVERVLSFAAIEHLCIRLGVTHASLVQALWVSVLQKTIGSADNGVSLGLILSGRTMDDLNHAQSVVGPLFNTLPFRAPPPQPGMSWAMLAHTCNTFSITTLPFQQVPLRDIQKWCSAGKPLFDVLFSFQLGDKAAAASTSTNALWTQSEQAVKADYALALEAVLSGVGDSNRLSTELSPSLKLFLVAKAGIADTKALNKVLDNFESALQAMSADPSSTVFGSDSSAASLETKSRTVQDETIPANVASTSSSPNQDRTVFEWNETATIIRKTIATIASVPEDSIQETTTLLELGLDSVDTIKLSARLRAAAICLTNGQLVRGQTIASFMAIIDAAILGDESQDNKTSENSSRADIAFISAALREYLVHSGRDLSNTTHLLPPTPLQEAMVVDMIHSKFKLYFNHDILELSPDVDLERLKTAWTTIVAKHAILRTVFFSIDTPDLDMAYCQAVRNNADFMTDHAVTSKDRLEKIAGDVRNLAIQGQGESCLFHLSFIQTQDNKRWYLILSISHALYDGWSLDLLHRAVEAEYNNPSSTKASKEPAYIGQLARILQSSGSQTDNFWKSFLNGAQPTYLQRQYPTPSCAKPEKTVTRLELTSSVSATDLRAFCKRQAVGVQVAGQACWASVLATLTGSLDLLFGVVLSGRDAGADEAALFPTMNTVPIRVVLHGTTSEFLQYMQTNMGNIGEHQHYPLRKALRAVSRRVSDEPGIFNTLFILQKRLNQEQSETERKSLMKSIGGASDVEYPICVEMEAVQSTNPEEDTLVWRTACDQAYISDLGAAQLLQQLDAALHFMLQASASPASNTHANILAFGDSGVSVCGLPPFTPKMAEEENGQNATELPADDENGASLWTGDELAIRAVLSAVSGVPETAIQRTGQTIYHLGLDSISTIKVSTLLRKTKGISLGVRAMLASSSIKEMAEVVAANRQGTASAPTQNESAISSILTGLDANNIIRKAGISQSDVEYVLPATAMQVHMVSVWQNTGGNVFFPAFQYRLKSDVEISLKEIHGAWTQLVAEHAILRTIFLGTGSDTDAPLLQVALRANPTSSFDDNQATHIWPSLGDCEHPLFAIFSVSKEKEHSGVSFQVTLKIHHALYDAVSLQTMLERFKALLQHSSTTPPTTSSWELSLPRQFLQSTVHSNKRFWSQYFDGVKVSTPVATATSSEWRGRASFYYPAALTDITRLKEMASKLGVSLQSLAFAVYAKTLSVRNDNDDDVIFGIYLANRDESDSGLVYYPTLCLVPLLVWSPAQRSLANLAAQIQTDIHAISTAAAPTTAAPLTASLWEIQQWTGVTVDSFVNFLLPDEDTKTMILAGESSNISLEHIGDVSNYEVDESLALPSASPALQTNSVCDAYKDAIDVEMAVRNNGLDIGVFGSMSRLGDDHGARSLVDELVSALQETQ</sequence>
<evidence type="ECO:0000256" key="2">
    <source>
        <dbReference type="ARBA" id="ARBA00022553"/>
    </source>
</evidence>
<dbReference type="SUPFAM" id="SSF47336">
    <property type="entry name" value="ACP-like"/>
    <property type="match status" value="5"/>
</dbReference>
<dbReference type="NCBIfam" id="NF003417">
    <property type="entry name" value="PRK04813.1"/>
    <property type="match status" value="3"/>
</dbReference>
<dbReference type="PROSITE" id="PS00455">
    <property type="entry name" value="AMP_BINDING"/>
    <property type="match status" value="2"/>
</dbReference>
<evidence type="ECO:0000313" key="5">
    <source>
        <dbReference type="EMBL" id="CAK7211004.1"/>
    </source>
</evidence>
<dbReference type="InterPro" id="IPR020845">
    <property type="entry name" value="AMP-binding_CS"/>
</dbReference>
<dbReference type="CDD" id="cd05918">
    <property type="entry name" value="A_NRPS_SidN3_like"/>
    <property type="match status" value="2"/>
</dbReference>
<dbReference type="Proteomes" id="UP001642482">
    <property type="component" value="Unassembled WGS sequence"/>
</dbReference>
<dbReference type="Gene3D" id="3.40.50.12780">
    <property type="entry name" value="N-terminal domain of ligase-like"/>
    <property type="match status" value="3"/>
</dbReference>
<organism evidence="5 6">
    <name type="scientific">Sporothrix eucalyptigena</name>
    <dbReference type="NCBI Taxonomy" id="1812306"/>
    <lineage>
        <taxon>Eukaryota</taxon>
        <taxon>Fungi</taxon>
        <taxon>Dikarya</taxon>
        <taxon>Ascomycota</taxon>
        <taxon>Pezizomycotina</taxon>
        <taxon>Sordariomycetes</taxon>
        <taxon>Sordariomycetidae</taxon>
        <taxon>Ophiostomatales</taxon>
        <taxon>Ophiostomataceae</taxon>
        <taxon>Sporothrix</taxon>
    </lineage>
</organism>
<dbReference type="Pfam" id="PF00550">
    <property type="entry name" value="PP-binding"/>
    <property type="match status" value="6"/>
</dbReference>
<dbReference type="Gene3D" id="3.30.559.30">
    <property type="entry name" value="Nonribosomal peptide synthetase, condensation domain"/>
    <property type="match status" value="6"/>
</dbReference>
<feature type="domain" description="Carrier" evidence="4">
    <location>
        <begin position="561"/>
        <end position="635"/>
    </location>
</feature>
<comment type="caution">
    <text evidence="5">The sequence shown here is derived from an EMBL/GenBank/DDBJ whole genome shotgun (WGS) entry which is preliminary data.</text>
</comment>
<feature type="domain" description="Carrier" evidence="4">
    <location>
        <begin position="4003"/>
        <end position="4076"/>
    </location>
</feature>
<dbReference type="InterPro" id="IPR000873">
    <property type="entry name" value="AMP-dep_synth/lig_dom"/>
</dbReference>
<evidence type="ECO:0000256" key="3">
    <source>
        <dbReference type="ARBA" id="ARBA00022598"/>
    </source>
</evidence>
<dbReference type="InterPro" id="IPR010071">
    <property type="entry name" value="AA_adenyl_dom"/>
</dbReference>
<accession>A0ABP0AV48</accession>
<dbReference type="InterPro" id="IPR045851">
    <property type="entry name" value="AMP-bd_C_sf"/>
</dbReference>
<dbReference type="Gene3D" id="3.30.300.30">
    <property type="match status" value="3"/>
</dbReference>
<protein>
    <submittedName>
        <fullName evidence="5">NRPS</fullName>
    </submittedName>
</protein>
<evidence type="ECO:0000259" key="4">
    <source>
        <dbReference type="PROSITE" id="PS50075"/>
    </source>
</evidence>
<name>A0ABP0AV48_9PEZI</name>
<gene>
    <name evidence="5" type="ORF">SEUCBS140593_001021</name>
</gene>
<keyword evidence="6" id="KW-1185">Reference proteome</keyword>
<keyword evidence="2" id="KW-0597">Phosphoprotein</keyword>
<dbReference type="PROSITE" id="PS50075">
    <property type="entry name" value="CARRIER"/>
    <property type="match status" value="6"/>
</dbReference>
<dbReference type="Pfam" id="PF00501">
    <property type="entry name" value="AMP-binding"/>
    <property type="match status" value="3"/>
</dbReference>
<feature type="domain" description="Carrier" evidence="4">
    <location>
        <begin position="1657"/>
        <end position="1733"/>
    </location>
</feature>
<feature type="domain" description="Carrier" evidence="4">
    <location>
        <begin position="2232"/>
        <end position="2305"/>
    </location>
</feature>
<dbReference type="InterPro" id="IPR036736">
    <property type="entry name" value="ACP-like_sf"/>
</dbReference>
<dbReference type="PROSITE" id="PS00012">
    <property type="entry name" value="PHOSPHOPANTETHEINE"/>
    <property type="match status" value="4"/>
</dbReference>
<dbReference type="SMART" id="SM00823">
    <property type="entry name" value="PKS_PP"/>
    <property type="match status" value="5"/>
</dbReference>
<dbReference type="EMBL" id="CAWUHD010000006">
    <property type="protein sequence ID" value="CAK7211004.1"/>
    <property type="molecule type" value="Genomic_DNA"/>
</dbReference>
<keyword evidence="3" id="KW-0436">Ligase</keyword>
<feature type="domain" description="Carrier" evidence="4">
    <location>
        <begin position="4595"/>
        <end position="4670"/>
    </location>
</feature>
<dbReference type="InterPro" id="IPR020806">
    <property type="entry name" value="PKS_PP-bd"/>
</dbReference>
<proteinExistence type="predicted"/>
<dbReference type="PANTHER" id="PTHR45527">
    <property type="entry name" value="NONRIBOSOMAL PEPTIDE SYNTHETASE"/>
    <property type="match status" value="1"/>
</dbReference>
<dbReference type="InterPro" id="IPR009081">
    <property type="entry name" value="PP-bd_ACP"/>
</dbReference>
<reference evidence="5 6" key="1">
    <citation type="submission" date="2024-01" db="EMBL/GenBank/DDBJ databases">
        <authorList>
            <person name="Allen C."/>
            <person name="Tagirdzhanova G."/>
        </authorList>
    </citation>
    <scope>NUCLEOTIDE SEQUENCE [LARGE SCALE GENOMIC DNA]</scope>
</reference>
<dbReference type="PANTHER" id="PTHR45527:SF1">
    <property type="entry name" value="FATTY ACID SYNTHASE"/>
    <property type="match status" value="1"/>
</dbReference>